<comment type="caution">
    <text evidence="1">The sequence shown here is derived from an EMBL/GenBank/DDBJ whole genome shotgun (WGS) entry which is preliminary data.</text>
</comment>
<protein>
    <submittedName>
        <fullName evidence="1">Uncharacterized protein</fullName>
    </submittedName>
</protein>
<proteinExistence type="predicted"/>
<name>A0A0F9CKY1_9ZZZZ</name>
<organism evidence="1">
    <name type="scientific">marine sediment metagenome</name>
    <dbReference type="NCBI Taxonomy" id="412755"/>
    <lineage>
        <taxon>unclassified sequences</taxon>
        <taxon>metagenomes</taxon>
        <taxon>ecological metagenomes</taxon>
    </lineage>
</organism>
<reference evidence="1" key="1">
    <citation type="journal article" date="2015" name="Nature">
        <title>Complex archaea that bridge the gap between prokaryotes and eukaryotes.</title>
        <authorList>
            <person name="Spang A."/>
            <person name="Saw J.H."/>
            <person name="Jorgensen S.L."/>
            <person name="Zaremba-Niedzwiedzka K."/>
            <person name="Martijn J."/>
            <person name="Lind A.E."/>
            <person name="van Eijk R."/>
            <person name="Schleper C."/>
            <person name="Guy L."/>
            <person name="Ettema T.J."/>
        </authorList>
    </citation>
    <scope>NUCLEOTIDE SEQUENCE</scope>
</reference>
<dbReference type="AlphaFoldDB" id="A0A0F9CKY1"/>
<sequence>MTDQEKNEQSIIQKNGVLLDWAGFSYEGDKYWIYPDGTRHFHNWVGEQLMIDLYGSLDLQAKWLWPIAVTRGWFDKVLLAIVDAAYDRDPIAPASAEALLEHRDEDWRAPMGVKP</sequence>
<dbReference type="EMBL" id="LAZR01032838">
    <property type="protein sequence ID" value="KKL49779.1"/>
    <property type="molecule type" value="Genomic_DNA"/>
</dbReference>
<gene>
    <name evidence="1" type="ORF">LCGC14_2312080</name>
</gene>
<accession>A0A0F9CKY1</accession>
<evidence type="ECO:0000313" key="1">
    <source>
        <dbReference type="EMBL" id="KKL49779.1"/>
    </source>
</evidence>